<dbReference type="PANTHER" id="PTHR39321:SF3">
    <property type="entry name" value="PHOSPHOPANTETHEINE ADENYLYLTRANSFERASE"/>
    <property type="match status" value="1"/>
</dbReference>
<proteinExistence type="predicted"/>
<organism evidence="9">
    <name type="scientific">marine sediment metagenome</name>
    <dbReference type="NCBI Taxonomy" id="412755"/>
    <lineage>
        <taxon>unclassified sequences</taxon>
        <taxon>metagenomes</taxon>
        <taxon>ecological metagenomes</taxon>
    </lineage>
</organism>
<dbReference type="Gene3D" id="3.40.50.620">
    <property type="entry name" value="HUPs"/>
    <property type="match status" value="1"/>
</dbReference>
<dbReference type="SUPFAM" id="SSF52374">
    <property type="entry name" value="Nucleotidylyl transferase"/>
    <property type="match status" value="1"/>
</dbReference>
<dbReference type="InterPro" id="IPR004821">
    <property type="entry name" value="Cyt_trans-like"/>
</dbReference>
<dbReference type="AlphaFoldDB" id="A0A0F9KPF7"/>
<evidence type="ECO:0000256" key="6">
    <source>
        <dbReference type="ARBA" id="ARBA00022840"/>
    </source>
</evidence>
<evidence type="ECO:0000313" key="9">
    <source>
        <dbReference type="EMBL" id="KKM83778.1"/>
    </source>
</evidence>
<keyword evidence="3" id="KW-0808">Transferase</keyword>
<name>A0A0F9KPF7_9ZZZZ</name>
<protein>
    <recommendedName>
        <fullName evidence="8">Cytidyltransferase-like domain-containing protein</fullName>
    </recommendedName>
</protein>
<evidence type="ECO:0000256" key="4">
    <source>
        <dbReference type="ARBA" id="ARBA00022695"/>
    </source>
</evidence>
<evidence type="ECO:0000259" key="8">
    <source>
        <dbReference type="Pfam" id="PF01467"/>
    </source>
</evidence>
<gene>
    <name evidence="9" type="ORF">LCGC14_1305820</name>
</gene>
<keyword evidence="5" id="KW-0547">Nucleotide-binding</keyword>
<dbReference type="Pfam" id="PF01467">
    <property type="entry name" value="CTP_transf_like"/>
    <property type="match status" value="1"/>
</dbReference>
<dbReference type="GO" id="GO:0005524">
    <property type="term" value="F:ATP binding"/>
    <property type="evidence" value="ECO:0007669"/>
    <property type="project" value="UniProtKB-KW"/>
</dbReference>
<evidence type="ECO:0000256" key="2">
    <source>
        <dbReference type="ARBA" id="ARBA00022642"/>
    </source>
</evidence>
<evidence type="ECO:0000256" key="3">
    <source>
        <dbReference type="ARBA" id="ARBA00022679"/>
    </source>
</evidence>
<accession>A0A0F9KPF7</accession>
<sequence length="77" mass="8684">MKRERIGLFGGTFNPVHSGHLKAAEIVQKRFPLDKILFIPSYISPHKDTAEIASPSHRLKMVEIALRGFSHFIPCSI</sequence>
<feature type="domain" description="Cytidyltransferase-like" evidence="8">
    <location>
        <begin position="8"/>
        <end position="68"/>
    </location>
</feature>
<dbReference type="PANTHER" id="PTHR39321">
    <property type="entry name" value="NICOTINATE-NUCLEOTIDE ADENYLYLTRANSFERASE-RELATED"/>
    <property type="match status" value="1"/>
</dbReference>
<keyword evidence="7" id="KW-0520">NAD</keyword>
<evidence type="ECO:0000256" key="1">
    <source>
        <dbReference type="ARBA" id="ARBA00004790"/>
    </source>
</evidence>
<dbReference type="GO" id="GO:0070566">
    <property type="term" value="F:adenylyltransferase activity"/>
    <property type="evidence" value="ECO:0007669"/>
    <property type="project" value="UniProtKB-ARBA"/>
</dbReference>
<reference evidence="9" key="1">
    <citation type="journal article" date="2015" name="Nature">
        <title>Complex archaea that bridge the gap between prokaryotes and eukaryotes.</title>
        <authorList>
            <person name="Spang A."/>
            <person name="Saw J.H."/>
            <person name="Jorgensen S.L."/>
            <person name="Zaremba-Niedzwiedzka K."/>
            <person name="Martijn J."/>
            <person name="Lind A.E."/>
            <person name="van Eijk R."/>
            <person name="Schleper C."/>
            <person name="Guy L."/>
            <person name="Ettema T.J."/>
        </authorList>
    </citation>
    <scope>NUCLEOTIDE SEQUENCE</scope>
</reference>
<keyword evidence="4" id="KW-0548">Nucleotidyltransferase</keyword>
<comment type="caution">
    <text evidence="9">The sequence shown here is derived from an EMBL/GenBank/DDBJ whole genome shotgun (WGS) entry which is preliminary data.</text>
</comment>
<keyword evidence="2" id="KW-0662">Pyridine nucleotide biosynthesis</keyword>
<evidence type="ECO:0000256" key="5">
    <source>
        <dbReference type="ARBA" id="ARBA00022741"/>
    </source>
</evidence>
<feature type="non-terminal residue" evidence="9">
    <location>
        <position position="77"/>
    </location>
</feature>
<dbReference type="EMBL" id="LAZR01007663">
    <property type="protein sequence ID" value="KKM83778.1"/>
    <property type="molecule type" value="Genomic_DNA"/>
</dbReference>
<comment type="pathway">
    <text evidence="1">Cofactor biosynthesis; NAD(+) biosynthesis.</text>
</comment>
<evidence type="ECO:0000256" key="7">
    <source>
        <dbReference type="ARBA" id="ARBA00023027"/>
    </source>
</evidence>
<dbReference type="GO" id="GO:0009435">
    <property type="term" value="P:NAD+ biosynthetic process"/>
    <property type="evidence" value="ECO:0007669"/>
    <property type="project" value="InterPro"/>
</dbReference>
<keyword evidence="6" id="KW-0067">ATP-binding</keyword>
<dbReference type="InterPro" id="IPR014729">
    <property type="entry name" value="Rossmann-like_a/b/a_fold"/>
</dbReference>
<dbReference type="InterPro" id="IPR005248">
    <property type="entry name" value="NadD/NMNAT"/>
</dbReference>
<dbReference type="NCBIfam" id="TIGR00125">
    <property type="entry name" value="cyt_tran_rel"/>
    <property type="match status" value="1"/>
</dbReference>